<protein>
    <submittedName>
        <fullName evidence="10">Uncharacterized protein</fullName>
    </submittedName>
</protein>
<dbReference type="OrthoDB" id="5954824at2759"/>
<evidence type="ECO:0000313" key="10">
    <source>
        <dbReference type="EMBL" id="EDO16701.1"/>
    </source>
</evidence>
<dbReference type="GO" id="GO:0005634">
    <property type="term" value="C:nucleus"/>
    <property type="evidence" value="ECO:0007669"/>
    <property type="project" value="UniProtKB-SubCell"/>
</dbReference>
<dbReference type="AlphaFoldDB" id="A7TLW4"/>
<dbReference type="InterPro" id="IPR030456">
    <property type="entry name" value="TF_fork_head_CS_2"/>
</dbReference>
<dbReference type="Pfam" id="PF00250">
    <property type="entry name" value="Forkhead"/>
    <property type="match status" value="1"/>
</dbReference>
<feature type="compositionally biased region" description="Low complexity" evidence="7">
    <location>
        <begin position="249"/>
        <end position="260"/>
    </location>
</feature>
<keyword evidence="11" id="KW-1185">Reference proteome</keyword>
<keyword evidence="2" id="KW-0805">Transcription regulation</keyword>
<dbReference type="Proteomes" id="UP000000267">
    <property type="component" value="Unassembled WGS sequence"/>
</dbReference>
<dbReference type="GeneID" id="5544868"/>
<dbReference type="PROSITE" id="PS50006">
    <property type="entry name" value="FHA_DOMAIN"/>
    <property type="match status" value="1"/>
</dbReference>
<name>A7TLW4_VANPO</name>
<evidence type="ECO:0000256" key="7">
    <source>
        <dbReference type="SAM" id="MobiDB-lite"/>
    </source>
</evidence>
<dbReference type="FunFam" id="1.10.10.10:FF:000030">
    <property type="entry name" value="Forkhead box protein K2"/>
    <property type="match status" value="1"/>
</dbReference>
<dbReference type="PRINTS" id="PR00053">
    <property type="entry name" value="FORKHEAD"/>
</dbReference>
<dbReference type="InterPro" id="IPR008984">
    <property type="entry name" value="SMAD_FHA_dom_sf"/>
</dbReference>
<evidence type="ECO:0000259" key="9">
    <source>
        <dbReference type="PROSITE" id="PS50039"/>
    </source>
</evidence>
<dbReference type="PhylomeDB" id="A7TLW4"/>
<dbReference type="eggNOG" id="KOG2294">
    <property type="taxonomic scope" value="Eukaryota"/>
</dbReference>
<feature type="compositionally biased region" description="Polar residues" evidence="7">
    <location>
        <begin position="644"/>
        <end position="662"/>
    </location>
</feature>
<organism evidence="11">
    <name type="scientific">Vanderwaltozyma polyspora (strain ATCC 22028 / DSM 70294 / BCRC 21397 / CBS 2163 / NBRC 10782 / NRRL Y-8283 / UCD 57-17)</name>
    <name type="common">Kluyveromyces polysporus</name>
    <dbReference type="NCBI Taxonomy" id="436907"/>
    <lineage>
        <taxon>Eukaryota</taxon>
        <taxon>Fungi</taxon>
        <taxon>Dikarya</taxon>
        <taxon>Ascomycota</taxon>
        <taxon>Saccharomycotina</taxon>
        <taxon>Saccharomycetes</taxon>
        <taxon>Saccharomycetales</taxon>
        <taxon>Saccharomycetaceae</taxon>
        <taxon>Vanderwaltozyma</taxon>
    </lineage>
</organism>
<evidence type="ECO:0000313" key="11">
    <source>
        <dbReference type="Proteomes" id="UP000000267"/>
    </source>
</evidence>
<dbReference type="OMA" id="YYRHANT"/>
<evidence type="ECO:0000256" key="1">
    <source>
        <dbReference type="ARBA" id="ARBA00004123"/>
    </source>
</evidence>
<dbReference type="Gene3D" id="1.10.10.10">
    <property type="entry name" value="Winged helix-like DNA-binding domain superfamily/Winged helix DNA-binding domain"/>
    <property type="match status" value="1"/>
</dbReference>
<dbReference type="PROSITE" id="PS50039">
    <property type="entry name" value="FORK_HEAD_3"/>
    <property type="match status" value="1"/>
</dbReference>
<evidence type="ECO:0000256" key="2">
    <source>
        <dbReference type="ARBA" id="ARBA00023015"/>
    </source>
</evidence>
<dbReference type="InterPro" id="IPR001766">
    <property type="entry name" value="Fork_head_dom"/>
</dbReference>
<evidence type="ECO:0000256" key="6">
    <source>
        <dbReference type="PROSITE-ProRule" id="PRU00089"/>
    </source>
</evidence>
<dbReference type="PANTHER" id="PTHR45881">
    <property type="entry name" value="CHECKPOINT SUPPRESSOR 1-LIKE, ISOFORM A-RELATED"/>
    <property type="match status" value="1"/>
</dbReference>
<dbReference type="STRING" id="436907.A7TLW4"/>
<dbReference type="GO" id="GO:0000981">
    <property type="term" value="F:DNA-binding transcription factor activity, RNA polymerase II-specific"/>
    <property type="evidence" value="ECO:0007669"/>
    <property type="project" value="TreeGrafter"/>
</dbReference>
<dbReference type="CDD" id="cd22701">
    <property type="entry name" value="FHA_FKH1-like"/>
    <property type="match status" value="1"/>
</dbReference>
<dbReference type="PANTHER" id="PTHR45881:SF1">
    <property type="entry name" value="FORK HEAD PROTEIN HOMOLOG 2"/>
    <property type="match status" value="1"/>
</dbReference>
<keyword evidence="4" id="KW-0804">Transcription</keyword>
<dbReference type="PROSITE" id="PS00658">
    <property type="entry name" value="FORK_HEAD_2"/>
    <property type="match status" value="1"/>
</dbReference>
<dbReference type="GO" id="GO:2000221">
    <property type="term" value="P:negative regulation of pseudohyphal growth"/>
    <property type="evidence" value="ECO:0007669"/>
    <property type="project" value="UniProtKB-ARBA"/>
</dbReference>
<dbReference type="Gene3D" id="2.60.200.20">
    <property type="match status" value="1"/>
</dbReference>
<reference evidence="10 11" key="1">
    <citation type="journal article" date="2007" name="Proc. Natl. Acad. Sci. U.S.A.">
        <title>Independent sorting-out of thousands of duplicated gene pairs in two yeast species descended from a whole-genome duplication.</title>
        <authorList>
            <person name="Scannell D.R."/>
            <person name="Frank A.C."/>
            <person name="Conant G.C."/>
            <person name="Byrne K.P."/>
            <person name="Woolfit M."/>
            <person name="Wolfe K.H."/>
        </authorList>
    </citation>
    <scope>NUCLEOTIDE SEQUENCE [LARGE SCALE GENOMIC DNA]</scope>
    <source>
        <strain evidence="11">ATCC 22028 / DSM 70294 / BCRC 21397 / CBS 2163 / NBRC 10782 / NRRL Y-8283 / UCD 57-17</strain>
    </source>
</reference>
<feature type="domain" description="FHA" evidence="8">
    <location>
        <begin position="78"/>
        <end position="146"/>
    </location>
</feature>
<keyword evidence="5 6" id="KW-0539">Nucleus</keyword>
<gene>
    <name evidence="10" type="ORF">Kpol_1003p6</name>
</gene>
<proteinExistence type="predicted"/>
<dbReference type="InterPro" id="IPR000253">
    <property type="entry name" value="FHA_dom"/>
</dbReference>
<dbReference type="EMBL" id="DS480418">
    <property type="protein sequence ID" value="EDO16701.1"/>
    <property type="molecule type" value="Genomic_DNA"/>
</dbReference>
<dbReference type="InterPro" id="IPR036390">
    <property type="entry name" value="WH_DNA-bd_sf"/>
</dbReference>
<keyword evidence="3 6" id="KW-0238">DNA-binding</keyword>
<dbReference type="KEGG" id="vpo:Kpol_1003p6"/>
<dbReference type="InterPro" id="IPR036388">
    <property type="entry name" value="WH-like_DNA-bd_sf"/>
</dbReference>
<dbReference type="Pfam" id="PF00498">
    <property type="entry name" value="FHA"/>
    <property type="match status" value="1"/>
</dbReference>
<sequence>MSFQDKDEKLIKSIEFNRYSQVQQQYFIQAITSVLYKPEYNTVVSREYANEKNQDIQVQAYAKLSGVDWTYYVKHVEILIGRNINLDGNSQKKDDDQNSTSSITIDLGPSKVVSRKHASISFNMQTGNWEFSVLGRNGAKVNFQKLSINSPPYALYSGSIVEIGGTQMIFILPDRTPYISKRCIEKFLPQLVEKYGELFNSKDRSKVNDDHILLTDVIKDSAISSTEFENLSTPSDKEGSKSKSPPLRQQKQQQQQQQQQQIITFKMYGSENSKLASNKVYKKSIQGNRLKSNQGNILSAPSMPIPIKSSGGGDNKIKHRFVDSHGYETRIENSISSEFPQTIDFASDLSNDENKNIKPAHSYATLITQAILSSGDGQISLSDIYSHISTNYAYYRHANTSWQNSIRHNLSLNKAFEKVPRAANEPGKGMKWRISKDYEEEFLKKWQSGRNSKLIRKGTSVARQLQIHMSKYNKLPSQEVKKENSSIIMKTNSPSDKSAASKLLLQADRIDPNLSETSQTQTPYERINVPRIIANDDANTLLSFKNNSNNFSKPQMDSAMTTPGGGLGQSTSKENLFVFNSNIMNINLPKPVIKIPKHGSAVHNIPFHTNLPTLSPTNDDMTRSPARGFQISAVEAYTPERGSGNYNNSPRHLPLTSTNRNLSKSRRSSPKGINFHSTDKFELAKLTPNNNSKNSFLFFGSNKSQRILSSPSVWNLVQLTSGHDVQGLTQDIEKNKMEETKKKLPQNDSDDGCGLPDFASSPLKRQSKLNVPKLKTSEALIIDPENSEILLPSK</sequence>
<dbReference type="SMART" id="SM00339">
    <property type="entry name" value="FH"/>
    <property type="match status" value="1"/>
</dbReference>
<feature type="region of interest" description="Disordered" evidence="7">
    <location>
        <begin position="639"/>
        <end position="675"/>
    </location>
</feature>
<evidence type="ECO:0000256" key="3">
    <source>
        <dbReference type="ARBA" id="ARBA00023125"/>
    </source>
</evidence>
<feature type="DNA-binding region" description="Fork-head" evidence="6">
    <location>
        <begin position="358"/>
        <end position="453"/>
    </location>
</feature>
<dbReference type="InParanoid" id="A7TLW4"/>
<evidence type="ECO:0000256" key="4">
    <source>
        <dbReference type="ARBA" id="ARBA00023163"/>
    </source>
</evidence>
<feature type="domain" description="Fork-head" evidence="9">
    <location>
        <begin position="358"/>
        <end position="453"/>
    </location>
</feature>
<accession>A7TLW4</accession>
<dbReference type="SUPFAM" id="SSF49879">
    <property type="entry name" value="SMAD/FHA domain"/>
    <property type="match status" value="1"/>
</dbReference>
<evidence type="ECO:0000256" key="5">
    <source>
        <dbReference type="ARBA" id="ARBA00023242"/>
    </source>
</evidence>
<feature type="region of interest" description="Disordered" evidence="7">
    <location>
        <begin position="741"/>
        <end position="770"/>
    </location>
</feature>
<evidence type="ECO:0000259" key="8">
    <source>
        <dbReference type="PROSITE" id="PS50006"/>
    </source>
</evidence>
<dbReference type="GO" id="GO:0000978">
    <property type="term" value="F:RNA polymerase II cis-regulatory region sequence-specific DNA binding"/>
    <property type="evidence" value="ECO:0007669"/>
    <property type="project" value="TreeGrafter"/>
</dbReference>
<dbReference type="SUPFAM" id="SSF46785">
    <property type="entry name" value="Winged helix' DNA-binding domain"/>
    <property type="match status" value="1"/>
</dbReference>
<comment type="subcellular location">
    <subcellularLocation>
        <location evidence="1 6">Nucleus</location>
    </subcellularLocation>
</comment>
<dbReference type="CDD" id="cd00059">
    <property type="entry name" value="FH_FOX"/>
    <property type="match status" value="1"/>
</dbReference>
<feature type="region of interest" description="Disordered" evidence="7">
    <location>
        <begin position="228"/>
        <end position="260"/>
    </location>
</feature>
<dbReference type="HOGENOM" id="CLU_007090_2_0_1"/>
<dbReference type="RefSeq" id="XP_001644559.1">
    <property type="nucleotide sequence ID" value="XM_001644509.1"/>
</dbReference>